<name>A0ABX7PGP7_9ACTN</name>
<dbReference type="PANTHER" id="PTHR43857:SF1">
    <property type="entry name" value="YJGH FAMILY PROTEIN"/>
    <property type="match status" value="1"/>
</dbReference>
<dbReference type="PANTHER" id="PTHR43857">
    <property type="entry name" value="BLR7761 PROTEIN"/>
    <property type="match status" value="1"/>
</dbReference>
<dbReference type="InterPro" id="IPR006175">
    <property type="entry name" value="YjgF/YER057c/UK114"/>
</dbReference>
<dbReference type="InterPro" id="IPR035959">
    <property type="entry name" value="RutC-like_sf"/>
</dbReference>
<protein>
    <submittedName>
        <fullName evidence="1">Enamine deaminase RidA</fullName>
    </submittedName>
</protein>
<sequence>MVVEYFDGAGLLEPHGYRHSSRAAGVVHIAGQVGVDAEGRRVGERGDYAAQAEKAMDNVLLAFAGAGAGPEHIAHLTYYVVDLDAEKAEQVNRGIGRTLRRHGMQSVPGTMIGITGLMYRPLLIEINGTAVVDG</sequence>
<organism evidence="1 2">
    <name type="scientific">Nocardioides aromaticivorans</name>
    <dbReference type="NCBI Taxonomy" id="200618"/>
    <lineage>
        <taxon>Bacteria</taxon>
        <taxon>Bacillati</taxon>
        <taxon>Actinomycetota</taxon>
        <taxon>Actinomycetes</taxon>
        <taxon>Propionibacteriales</taxon>
        <taxon>Nocardioidaceae</taxon>
        <taxon>Nocardioides</taxon>
    </lineage>
</organism>
<keyword evidence="2" id="KW-1185">Reference proteome</keyword>
<dbReference type="EMBL" id="CP022295">
    <property type="protein sequence ID" value="QSR24850.1"/>
    <property type="molecule type" value="Genomic_DNA"/>
</dbReference>
<reference evidence="1 2" key="1">
    <citation type="submission" date="2017-06" db="EMBL/GenBank/DDBJ databases">
        <title>Complete Genome Sequence of the Soil Carbazole-Degrading Bacterium Nocardioides aromaticivorans IC177.</title>
        <authorList>
            <person name="Vejarano F."/>
            <person name="Suzuki-Minakuchi C."/>
            <person name="Ohtsubo Y."/>
            <person name="Tsuda M."/>
            <person name="Okada K."/>
            <person name="Nojiri H."/>
        </authorList>
    </citation>
    <scope>NUCLEOTIDE SEQUENCE [LARGE SCALE GENOMIC DNA]</scope>
    <source>
        <strain evidence="1 2">IC177</strain>
    </source>
</reference>
<gene>
    <name evidence="1" type="ORF">CFH99_04375</name>
</gene>
<dbReference type="RefSeq" id="WP_207008809.1">
    <property type="nucleotide sequence ID" value="NZ_CP022295.1"/>
</dbReference>
<dbReference type="Pfam" id="PF01042">
    <property type="entry name" value="Ribonuc_L-PSP"/>
    <property type="match status" value="1"/>
</dbReference>
<dbReference type="Proteomes" id="UP000662818">
    <property type="component" value="Chromosome"/>
</dbReference>
<dbReference type="Gene3D" id="3.30.1330.40">
    <property type="entry name" value="RutC-like"/>
    <property type="match status" value="1"/>
</dbReference>
<evidence type="ECO:0000313" key="2">
    <source>
        <dbReference type="Proteomes" id="UP000662818"/>
    </source>
</evidence>
<evidence type="ECO:0000313" key="1">
    <source>
        <dbReference type="EMBL" id="QSR24850.1"/>
    </source>
</evidence>
<accession>A0ABX7PGP7</accession>
<proteinExistence type="predicted"/>
<dbReference type="SUPFAM" id="SSF55298">
    <property type="entry name" value="YjgF-like"/>
    <property type="match status" value="1"/>
</dbReference>